<evidence type="ECO:0000313" key="1">
    <source>
        <dbReference type="EMBL" id="JAE37163.1"/>
    </source>
</evidence>
<dbReference type="AlphaFoldDB" id="A0A0A9HWA4"/>
<proteinExistence type="predicted"/>
<name>A0A0A9HWA4_ARUDO</name>
<accession>A0A0A9HWA4</accession>
<reference evidence="1" key="2">
    <citation type="journal article" date="2015" name="Data Brief">
        <title>Shoot transcriptome of the giant reed, Arundo donax.</title>
        <authorList>
            <person name="Barrero R.A."/>
            <person name="Guerrero F.D."/>
            <person name="Moolhuijzen P."/>
            <person name="Goolsby J.A."/>
            <person name="Tidwell J."/>
            <person name="Bellgard S.E."/>
            <person name="Bellgard M.I."/>
        </authorList>
    </citation>
    <scope>NUCLEOTIDE SEQUENCE</scope>
    <source>
        <tissue evidence="1">Shoot tissue taken approximately 20 cm above the soil surface</tissue>
    </source>
</reference>
<organism evidence="1">
    <name type="scientific">Arundo donax</name>
    <name type="common">Giant reed</name>
    <name type="synonym">Donax arundinaceus</name>
    <dbReference type="NCBI Taxonomy" id="35708"/>
    <lineage>
        <taxon>Eukaryota</taxon>
        <taxon>Viridiplantae</taxon>
        <taxon>Streptophyta</taxon>
        <taxon>Embryophyta</taxon>
        <taxon>Tracheophyta</taxon>
        <taxon>Spermatophyta</taxon>
        <taxon>Magnoliopsida</taxon>
        <taxon>Liliopsida</taxon>
        <taxon>Poales</taxon>
        <taxon>Poaceae</taxon>
        <taxon>PACMAD clade</taxon>
        <taxon>Arundinoideae</taxon>
        <taxon>Arundineae</taxon>
        <taxon>Arundo</taxon>
    </lineage>
</organism>
<reference evidence="1" key="1">
    <citation type="submission" date="2014-09" db="EMBL/GenBank/DDBJ databases">
        <authorList>
            <person name="Magalhaes I.L.F."/>
            <person name="Oliveira U."/>
            <person name="Santos F.R."/>
            <person name="Vidigal T.H.D.A."/>
            <person name="Brescovit A.D."/>
            <person name="Santos A.J."/>
        </authorList>
    </citation>
    <scope>NUCLEOTIDE SEQUENCE</scope>
    <source>
        <tissue evidence="1">Shoot tissue taken approximately 20 cm above the soil surface</tissue>
    </source>
</reference>
<sequence>MITASMCCVAEIFCTSIADYMFREVCH</sequence>
<dbReference type="EMBL" id="GBRH01160733">
    <property type="protein sequence ID" value="JAE37163.1"/>
    <property type="molecule type" value="Transcribed_RNA"/>
</dbReference>
<protein>
    <submittedName>
        <fullName evidence="1">Uncharacterized protein</fullName>
    </submittedName>
</protein>